<proteinExistence type="predicted"/>
<dbReference type="AlphaFoldDB" id="A0A2P2LT88"/>
<dbReference type="EMBL" id="GGEC01040669">
    <property type="protein sequence ID" value="MBX21153.1"/>
    <property type="molecule type" value="Transcribed_RNA"/>
</dbReference>
<organism evidence="1">
    <name type="scientific">Rhizophora mucronata</name>
    <name type="common">Asiatic mangrove</name>
    <dbReference type="NCBI Taxonomy" id="61149"/>
    <lineage>
        <taxon>Eukaryota</taxon>
        <taxon>Viridiplantae</taxon>
        <taxon>Streptophyta</taxon>
        <taxon>Embryophyta</taxon>
        <taxon>Tracheophyta</taxon>
        <taxon>Spermatophyta</taxon>
        <taxon>Magnoliopsida</taxon>
        <taxon>eudicotyledons</taxon>
        <taxon>Gunneridae</taxon>
        <taxon>Pentapetalae</taxon>
        <taxon>rosids</taxon>
        <taxon>fabids</taxon>
        <taxon>Malpighiales</taxon>
        <taxon>Rhizophoraceae</taxon>
        <taxon>Rhizophora</taxon>
    </lineage>
</organism>
<reference evidence="1" key="1">
    <citation type="submission" date="2018-02" db="EMBL/GenBank/DDBJ databases">
        <title>Rhizophora mucronata_Transcriptome.</title>
        <authorList>
            <person name="Meera S.P."/>
            <person name="Sreeshan A."/>
            <person name="Augustine A."/>
        </authorList>
    </citation>
    <scope>NUCLEOTIDE SEQUENCE</scope>
    <source>
        <tissue evidence="1">Leaf</tissue>
    </source>
</reference>
<evidence type="ECO:0000313" key="1">
    <source>
        <dbReference type="EMBL" id="MBX21153.1"/>
    </source>
</evidence>
<protein>
    <submittedName>
        <fullName evidence="1">Uncharacterized protein slr0889</fullName>
    </submittedName>
</protein>
<accession>A0A2P2LT88</accession>
<name>A0A2P2LT88_RHIMU</name>
<sequence length="48" mass="5430">MNLADPSLAHSLASQPLNLYRSRYFLDVDLHGKNHSSVSFVHMLVSNF</sequence>